<dbReference type="Pfam" id="PF07228">
    <property type="entry name" value="SpoIIE"/>
    <property type="match status" value="1"/>
</dbReference>
<gene>
    <name evidence="5" type="ORF">AVDCRST_MAG53-2398</name>
</gene>
<dbReference type="InterPro" id="IPR036457">
    <property type="entry name" value="PPM-type-like_dom_sf"/>
</dbReference>
<protein>
    <submittedName>
        <fullName evidence="5">Serine phosphatase RsbU, regulator of sigma subunit</fullName>
    </submittedName>
</protein>
<name>A0A6J4SUG5_9ACTN</name>
<keyword evidence="3" id="KW-0472">Membrane</keyword>
<keyword evidence="1" id="KW-0378">Hydrolase</keyword>
<dbReference type="PANTHER" id="PTHR43156:SF2">
    <property type="entry name" value="STAGE II SPORULATION PROTEIN E"/>
    <property type="match status" value="1"/>
</dbReference>
<proteinExistence type="predicted"/>
<sequence>RSASNERAGRRSRPAERAGRAPAPRLAAATPPPAFARLGQAAATFSAGAAPTSRATRRSAREDGRRDASTAGSPLTRTVVRVLEVVPTRLRIALAALVGLGLLLGAATVVQTVRRRRLERQRRRLIADVGVLQSALLPEIPEHIGGARVTAAYRPAEGLAAGGDFYDAFELPGGRTAVLVGDISGHGRDVVPLTALARYNLRAYLEAGLTPRATLHVAANVLAPHIGDRQVTIAAAIFDPGMGRLTYACAGHGPPLLLGTDATPVTACSSPPIGAGAPTGRRQTTIALAPGATACFHTDGLDEVPVASGRLGREGVAEELRAVGPEGDSAELLARIVRRSEHQPDDMAACIITALPGGADRWCLRLEELEVDAETLNSGWAERFLLACGVGRPHLGTALLEAREIVARDGTAVIEVRVGEALAEVRVAAPPAVMLPIERRPAGSSAAAEAG</sequence>
<evidence type="ECO:0000256" key="3">
    <source>
        <dbReference type="SAM" id="Phobius"/>
    </source>
</evidence>
<feature type="compositionally biased region" description="Low complexity" evidence="2">
    <location>
        <begin position="20"/>
        <end position="54"/>
    </location>
</feature>
<evidence type="ECO:0000256" key="2">
    <source>
        <dbReference type="SAM" id="MobiDB-lite"/>
    </source>
</evidence>
<evidence type="ECO:0000313" key="5">
    <source>
        <dbReference type="EMBL" id="CAA9505661.1"/>
    </source>
</evidence>
<evidence type="ECO:0000259" key="4">
    <source>
        <dbReference type="SMART" id="SM00331"/>
    </source>
</evidence>
<feature type="transmembrane region" description="Helical" evidence="3">
    <location>
        <begin position="92"/>
        <end position="113"/>
    </location>
</feature>
<dbReference type="PANTHER" id="PTHR43156">
    <property type="entry name" value="STAGE II SPORULATION PROTEIN E-RELATED"/>
    <property type="match status" value="1"/>
</dbReference>
<keyword evidence="3" id="KW-0812">Transmembrane</keyword>
<dbReference type="Gene3D" id="3.60.40.10">
    <property type="entry name" value="PPM-type phosphatase domain"/>
    <property type="match status" value="1"/>
</dbReference>
<reference evidence="5" key="1">
    <citation type="submission" date="2020-02" db="EMBL/GenBank/DDBJ databases">
        <authorList>
            <person name="Meier V. D."/>
        </authorList>
    </citation>
    <scope>NUCLEOTIDE SEQUENCE</scope>
    <source>
        <strain evidence="5">AVDCRST_MAG53</strain>
    </source>
</reference>
<feature type="compositionally biased region" description="Basic and acidic residues" evidence="2">
    <location>
        <begin position="7"/>
        <end position="19"/>
    </location>
</feature>
<dbReference type="GO" id="GO:0016791">
    <property type="term" value="F:phosphatase activity"/>
    <property type="evidence" value="ECO:0007669"/>
    <property type="project" value="TreeGrafter"/>
</dbReference>
<feature type="non-terminal residue" evidence="5">
    <location>
        <position position="1"/>
    </location>
</feature>
<dbReference type="AlphaFoldDB" id="A0A6J4SUG5"/>
<feature type="compositionally biased region" description="Basic and acidic residues" evidence="2">
    <location>
        <begin position="59"/>
        <end position="68"/>
    </location>
</feature>
<accession>A0A6J4SUG5</accession>
<feature type="domain" description="PPM-type phosphatase" evidence="4">
    <location>
        <begin position="147"/>
        <end position="354"/>
    </location>
</feature>
<organism evidence="5">
    <name type="scientific">uncultured Solirubrobacteraceae bacterium</name>
    <dbReference type="NCBI Taxonomy" id="1162706"/>
    <lineage>
        <taxon>Bacteria</taxon>
        <taxon>Bacillati</taxon>
        <taxon>Actinomycetota</taxon>
        <taxon>Thermoleophilia</taxon>
        <taxon>Solirubrobacterales</taxon>
        <taxon>Solirubrobacteraceae</taxon>
        <taxon>environmental samples</taxon>
    </lineage>
</organism>
<dbReference type="SMART" id="SM00331">
    <property type="entry name" value="PP2C_SIG"/>
    <property type="match status" value="1"/>
</dbReference>
<dbReference type="EMBL" id="CADCVR010000074">
    <property type="protein sequence ID" value="CAA9505661.1"/>
    <property type="molecule type" value="Genomic_DNA"/>
</dbReference>
<evidence type="ECO:0000256" key="1">
    <source>
        <dbReference type="ARBA" id="ARBA00022801"/>
    </source>
</evidence>
<keyword evidence="3" id="KW-1133">Transmembrane helix</keyword>
<feature type="region of interest" description="Disordered" evidence="2">
    <location>
        <begin position="1"/>
        <end position="72"/>
    </location>
</feature>
<dbReference type="InterPro" id="IPR001932">
    <property type="entry name" value="PPM-type_phosphatase-like_dom"/>
</dbReference>
<dbReference type="InterPro" id="IPR052016">
    <property type="entry name" value="Bact_Sigma-Reg"/>
</dbReference>